<dbReference type="SUPFAM" id="SSF50447">
    <property type="entry name" value="Translation proteins"/>
    <property type="match status" value="1"/>
</dbReference>
<feature type="region of interest" description="Disordered" evidence="8">
    <location>
        <begin position="18"/>
        <end position="76"/>
    </location>
</feature>
<evidence type="ECO:0000256" key="6">
    <source>
        <dbReference type="ARBA" id="ARBA00053410"/>
    </source>
</evidence>
<dbReference type="GO" id="GO:0003924">
    <property type="term" value="F:GTPase activity"/>
    <property type="evidence" value="ECO:0007669"/>
    <property type="project" value="InterPro"/>
</dbReference>
<feature type="region of interest" description="Disordered" evidence="8">
    <location>
        <begin position="302"/>
        <end position="342"/>
    </location>
</feature>
<dbReference type="Gene3D" id="3.40.50.10050">
    <property type="entry name" value="Translation initiation factor IF- 2, domain 3"/>
    <property type="match status" value="1"/>
</dbReference>
<feature type="domain" description="Tr-type G" evidence="9">
    <location>
        <begin position="475"/>
        <end position="680"/>
    </location>
</feature>
<accession>A0A8B6FWQ2</accession>
<evidence type="ECO:0000256" key="3">
    <source>
        <dbReference type="ARBA" id="ARBA00022741"/>
    </source>
</evidence>
<keyword evidence="10" id="KW-0396">Initiation factor</keyword>
<comment type="subunit">
    <text evidence="7">Interacts through its C-terminal domain (CTD) with the CTD of eIF1A (EIF1AX) or with the CTD of EIF5 (mutually exclusive) through a common binding site. Interacts with eIF1A (EIF1AX) from the location of the start codon by the 43S complex until the formation of the 80S complex. Interacts with ANXA5 in a calcium and phospholipid-dependent manner.</text>
</comment>
<evidence type="ECO:0000259" key="9">
    <source>
        <dbReference type="PROSITE" id="PS51722"/>
    </source>
</evidence>
<dbReference type="GO" id="GO:0003743">
    <property type="term" value="F:translation initiation factor activity"/>
    <property type="evidence" value="ECO:0007669"/>
    <property type="project" value="UniProtKB-KW"/>
</dbReference>
<dbReference type="EMBL" id="UYJE01007634">
    <property type="protein sequence ID" value="VDI56568.1"/>
    <property type="molecule type" value="Genomic_DNA"/>
</dbReference>
<keyword evidence="10" id="KW-0648">Protein biosynthesis</keyword>
<feature type="region of interest" description="Disordered" evidence="8">
    <location>
        <begin position="493"/>
        <end position="515"/>
    </location>
</feature>
<evidence type="ECO:0000256" key="4">
    <source>
        <dbReference type="ARBA" id="ARBA00023134"/>
    </source>
</evidence>
<evidence type="ECO:0000256" key="1">
    <source>
        <dbReference type="ARBA" id="ARBA00001944"/>
    </source>
</evidence>
<evidence type="ECO:0000313" key="11">
    <source>
        <dbReference type="Proteomes" id="UP000596742"/>
    </source>
</evidence>
<feature type="region of interest" description="Disordered" evidence="8">
    <location>
        <begin position="141"/>
        <end position="248"/>
    </location>
</feature>
<feature type="compositionally biased region" description="Polar residues" evidence="8">
    <location>
        <begin position="207"/>
        <end position="245"/>
    </location>
</feature>
<dbReference type="InterPro" id="IPR009000">
    <property type="entry name" value="Transl_B-barrel_sf"/>
</dbReference>
<dbReference type="InterPro" id="IPR023115">
    <property type="entry name" value="TIF_IF2_dom3"/>
</dbReference>
<dbReference type="Proteomes" id="UP000596742">
    <property type="component" value="Unassembled WGS sequence"/>
</dbReference>
<comment type="cofactor">
    <cofactor evidence="1">
        <name>a monovalent cation</name>
        <dbReference type="ChEBI" id="CHEBI:60242"/>
    </cofactor>
</comment>
<gene>
    <name evidence="10" type="ORF">MGAL_10B026642</name>
</gene>
<evidence type="ECO:0000256" key="5">
    <source>
        <dbReference type="ARBA" id="ARBA00032478"/>
    </source>
</evidence>
<dbReference type="FunFam" id="2.40.30.10:FF:000026">
    <property type="entry name" value="Eukaryotic translation initiation factor 5B"/>
    <property type="match status" value="1"/>
</dbReference>
<sequence length="1054" mass="116281">MSEAGYFNPQQVQQQFIQQQMNSQQNYPNDISKQLNNQQSVQGQALAQQQNMSQQPQQRTPASFYPQGPMQPPQQQRMKILGEGQSPMYPTVMFMPPTTNMNSYGTQIIVQSQPGVPMKPMMLPDDERMAAPKPPYNMPAQQTVSSRGYSGMPPTSYQNTMTMNPVPTQRPPSEPGMTAPQPKIQKRERKILSIIDPNTGKDLISDVISSRSTPPKSTGSRGQSPTESIELPTLSSSLGQQTVSSGGYGGMPPTSYQNRMTMYPVPTQRHPSAPGMSAPQPKIQKRERKNLYIVDPNTGKDIISDVISSRSTPPGSTGSGSRGQTPTESIEERGTSPPQGEEASAICAQFAAQVDATMRSGGGRKHPALKSSTEVLPGVQPHHLKQTVPVMEPQSQPPIVMKDTTNSISQQQPIVIAPHVSASQPLSNRSAQQTVSSGGYSGMPPTSYQNTMHPVPKKRPPSAPGITAPQPFTQKRERKILYIVDPDTGKDIISDVMSTRSTPPASTGSGSRGRTPNEIIEFQKAELKLPGMLIIDTPGHESFSNLRSRGSSLCDMAILVVDIMHGLEPQTIESINLLKQRKTPFVIALNKIDRLYQWKPMPQTDVSNVIKKQTNQCKSEFDERARMVVTQMAEQGLNTALFYENKNPKEFISLIPTSAHSGDGMGNLIALICTLCQTLLAKRLAYSEELHATAMEVKALPGLGTTVDVILVNGKLKEGDTVIVPGTEGPIVTQIRGLLMPQPMKELRVKSQWEHHKEVKAAQGVKIIAKDLDHALAGLPVYSSNRDDEIEYYKEELSVALKEVLGSIRLAERGVFVQASTLGSMEALLEFLRTSKIPYAGINIGPVHKKDIMKASVMLEHDSQYAVILAFDVKVEREAQDLADSLNVTIFTADIIYHLFDKFIAYRDELKKKRQEEFKHIAVFPCKLRVLPNCIFNSRDPIVCGVSVESGFVKVGTPICVPSQQFLAIGNISSIENNNKPVDIARKGMEVCIKIEAVSGDSPKMFGRHFDHTDLLYSKISRQSIDAVKDHFRDDMQKSDWQLMVELKKLFQIL</sequence>
<dbReference type="SUPFAM" id="SSF52156">
    <property type="entry name" value="Initiation factor IF2/eIF5b, domain 3"/>
    <property type="match status" value="1"/>
</dbReference>
<dbReference type="FunFam" id="2.40.30.10:FF:000013">
    <property type="entry name" value="eukaryotic translation initiation factor 5B"/>
    <property type="match status" value="1"/>
</dbReference>
<dbReference type="Pfam" id="PF11987">
    <property type="entry name" value="IF-2"/>
    <property type="match status" value="1"/>
</dbReference>
<comment type="function">
    <text evidence="6">Plays a role in translation initiation. Ribosome-dependent GTPase that promotes the joining of the 60S ribosomal subunit to the pre-initiation complex to form the 80S initiation complex with the initiator methionine-tRNA in the P-site base paired to the start codon. Together with eIF1A (EIF1AX), actively orients the initiator methionine-tRNA in a conformation that allows 60S ribosomal subunit joining to form the 80S initiation complex. Is released after formation of the 80S initiation complex. Its GTPase activity is not essential for ribosomal subunits joining, but GTP hydrolysis is needed for eIF1A (EIF1AX) ejection quickly followed by EIF5B release to form elongation-competent ribosomes. In contrast to its procaryotic homolog, does not promote recruitment of Met-rRNA to the small ribosomal subunit.</text>
</comment>
<dbReference type="PANTHER" id="PTHR43381">
    <property type="entry name" value="TRANSLATION INITIATION FACTOR IF-2-RELATED"/>
    <property type="match status" value="1"/>
</dbReference>
<evidence type="ECO:0000256" key="7">
    <source>
        <dbReference type="ARBA" id="ARBA00061781"/>
    </source>
</evidence>
<feature type="compositionally biased region" description="Polar residues" evidence="8">
    <location>
        <begin position="141"/>
        <end position="167"/>
    </location>
</feature>
<dbReference type="InterPro" id="IPR027417">
    <property type="entry name" value="P-loop_NTPase"/>
</dbReference>
<proteinExistence type="predicted"/>
<dbReference type="PROSITE" id="PS51722">
    <property type="entry name" value="G_TR_2"/>
    <property type="match status" value="1"/>
</dbReference>
<evidence type="ECO:0000256" key="8">
    <source>
        <dbReference type="SAM" id="MobiDB-lite"/>
    </source>
</evidence>
<dbReference type="InterPro" id="IPR015760">
    <property type="entry name" value="TIF_IF2"/>
</dbReference>
<dbReference type="FunFam" id="3.40.50.10050:FF:000002">
    <property type="entry name" value="Eukaryotic translation initiation factor 5B"/>
    <property type="match status" value="1"/>
</dbReference>
<dbReference type="Gene3D" id="3.40.50.300">
    <property type="entry name" value="P-loop containing nucleotide triphosphate hydrolases"/>
    <property type="match status" value="1"/>
</dbReference>
<dbReference type="Gene3D" id="2.40.30.10">
    <property type="entry name" value="Translation factors"/>
    <property type="match status" value="2"/>
</dbReference>
<name>A0A8B6FWQ2_MYTGA</name>
<dbReference type="NCBIfam" id="NF003078">
    <property type="entry name" value="PRK04004.1"/>
    <property type="match status" value="1"/>
</dbReference>
<dbReference type="GO" id="GO:0005739">
    <property type="term" value="C:mitochondrion"/>
    <property type="evidence" value="ECO:0007669"/>
    <property type="project" value="TreeGrafter"/>
</dbReference>
<protein>
    <recommendedName>
        <fullName evidence="2">Eukaryotic translation initiation factor 5B</fullName>
    </recommendedName>
    <alternativeName>
        <fullName evidence="5">Translation initiation factor IF-2</fullName>
    </alternativeName>
</protein>
<comment type="caution">
    <text evidence="10">The sequence shown here is derived from an EMBL/GenBank/DDBJ whole genome shotgun (WGS) entry which is preliminary data.</text>
</comment>
<dbReference type="GO" id="GO:0005525">
    <property type="term" value="F:GTP binding"/>
    <property type="evidence" value="ECO:0007669"/>
    <property type="project" value="UniProtKB-KW"/>
</dbReference>
<evidence type="ECO:0000256" key="2">
    <source>
        <dbReference type="ARBA" id="ARBA00013824"/>
    </source>
</evidence>
<dbReference type="AlphaFoldDB" id="A0A8B6FWQ2"/>
<dbReference type="CDD" id="cd16266">
    <property type="entry name" value="IF2_aeIF5B_IV"/>
    <property type="match status" value="1"/>
</dbReference>
<feature type="compositionally biased region" description="Polar residues" evidence="8">
    <location>
        <begin position="26"/>
        <end position="37"/>
    </location>
</feature>
<dbReference type="Pfam" id="PF14578">
    <property type="entry name" value="GTP_EFTU_D4"/>
    <property type="match status" value="1"/>
</dbReference>
<dbReference type="CDD" id="cd03703">
    <property type="entry name" value="aeIF5B_II"/>
    <property type="match status" value="1"/>
</dbReference>
<feature type="compositionally biased region" description="Polar residues" evidence="8">
    <location>
        <begin position="496"/>
        <end position="514"/>
    </location>
</feature>
<feature type="region of interest" description="Disordered" evidence="8">
    <location>
        <begin position="450"/>
        <end position="470"/>
    </location>
</feature>
<feature type="compositionally biased region" description="Low complexity" evidence="8">
    <location>
        <begin position="38"/>
        <end position="58"/>
    </location>
</feature>
<keyword evidence="4" id="KW-0342">GTP-binding</keyword>
<dbReference type="InterPro" id="IPR036925">
    <property type="entry name" value="TIF_IF2_dom3_sf"/>
</dbReference>
<dbReference type="InterPro" id="IPR000795">
    <property type="entry name" value="T_Tr_GTP-bd_dom"/>
</dbReference>
<keyword evidence="3" id="KW-0547">Nucleotide-binding</keyword>
<dbReference type="SUPFAM" id="SSF52540">
    <property type="entry name" value="P-loop containing nucleoside triphosphate hydrolases"/>
    <property type="match status" value="1"/>
</dbReference>
<dbReference type="InterPro" id="IPR029459">
    <property type="entry name" value="EFTU-type"/>
</dbReference>
<dbReference type="PANTHER" id="PTHR43381:SF4">
    <property type="entry name" value="EUKARYOTIC TRANSLATION INITIATION FACTOR 5B"/>
    <property type="match status" value="1"/>
</dbReference>
<evidence type="ECO:0000313" key="10">
    <source>
        <dbReference type="EMBL" id="VDI56568.1"/>
    </source>
</evidence>
<dbReference type="OrthoDB" id="4928at2759"/>
<keyword evidence="11" id="KW-1185">Reference proteome</keyword>
<reference evidence="10" key="1">
    <citation type="submission" date="2018-11" db="EMBL/GenBank/DDBJ databases">
        <authorList>
            <person name="Alioto T."/>
            <person name="Alioto T."/>
        </authorList>
    </citation>
    <scope>NUCLEOTIDE SEQUENCE</scope>
</reference>
<dbReference type="Pfam" id="PF00009">
    <property type="entry name" value="GTP_EFTU"/>
    <property type="match status" value="1"/>
</dbReference>
<organism evidence="10 11">
    <name type="scientific">Mytilus galloprovincialis</name>
    <name type="common">Mediterranean mussel</name>
    <dbReference type="NCBI Taxonomy" id="29158"/>
    <lineage>
        <taxon>Eukaryota</taxon>
        <taxon>Metazoa</taxon>
        <taxon>Spiralia</taxon>
        <taxon>Lophotrochozoa</taxon>
        <taxon>Mollusca</taxon>
        <taxon>Bivalvia</taxon>
        <taxon>Autobranchia</taxon>
        <taxon>Pteriomorphia</taxon>
        <taxon>Mytilida</taxon>
        <taxon>Mytiloidea</taxon>
        <taxon>Mytilidae</taxon>
        <taxon>Mytilinae</taxon>
        <taxon>Mytilus</taxon>
    </lineage>
</organism>